<keyword evidence="2" id="KW-1185">Reference proteome</keyword>
<gene>
    <name evidence="1" type="ORF">DB32_005989</name>
</gene>
<reference evidence="1 2" key="1">
    <citation type="submission" date="2015-03" db="EMBL/GenBank/DDBJ databases">
        <title>Genome assembly of Sandaracinus amylolyticus DSM 53668.</title>
        <authorList>
            <person name="Sharma G."/>
            <person name="Subramanian S."/>
        </authorList>
    </citation>
    <scope>NUCLEOTIDE SEQUENCE [LARGE SCALE GENOMIC DNA]</scope>
    <source>
        <strain evidence="1 2">DSM 53668</strain>
    </source>
</reference>
<dbReference type="Proteomes" id="UP000034883">
    <property type="component" value="Chromosome"/>
</dbReference>
<organism evidence="1 2">
    <name type="scientific">Sandaracinus amylolyticus</name>
    <dbReference type="NCBI Taxonomy" id="927083"/>
    <lineage>
        <taxon>Bacteria</taxon>
        <taxon>Pseudomonadati</taxon>
        <taxon>Myxococcota</taxon>
        <taxon>Polyangia</taxon>
        <taxon>Polyangiales</taxon>
        <taxon>Sandaracinaceae</taxon>
        <taxon>Sandaracinus</taxon>
    </lineage>
</organism>
<proteinExistence type="predicted"/>
<dbReference type="KEGG" id="samy:DB32_005989"/>
<dbReference type="EMBL" id="CP011125">
    <property type="protein sequence ID" value="AKF08840.1"/>
    <property type="molecule type" value="Genomic_DNA"/>
</dbReference>
<accession>A0A0F6W6Y2</accession>
<sequence length="157" mass="17224">MLGVPTIRRIKSQLSGAIAEESPDAIWQRLQDLRDDYYRYVDIGESSTYAAALTLQMPTTSNDGNAIRTLLNNDVEVPVPVLRMFDLVAFAVQSGEMSVDAADDLRSRLLAAKEHVPKAFLNAGFADGLEAFRPRLVDGSSRCSVRVANDVVVLTPR</sequence>
<name>A0A0F6W6Y2_9BACT</name>
<evidence type="ECO:0000313" key="1">
    <source>
        <dbReference type="EMBL" id="AKF08840.1"/>
    </source>
</evidence>
<evidence type="ECO:0000313" key="2">
    <source>
        <dbReference type="Proteomes" id="UP000034883"/>
    </source>
</evidence>
<protein>
    <submittedName>
        <fullName evidence="1">Uncharacterized protein</fullName>
    </submittedName>
</protein>
<dbReference type="AlphaFoldDB" id="A0A0F6W6Y2"/>